<dbReference type="PANTHER" id="PTHR48073">
    <property type="entry name" value="O-SUCCINYLBENZOATE SYNTHASE-RELATED"/>
    <property type="match status" value="1"/>
</dbReference>
<dbReference type="OrthoDB" id="9766759at2"/>
<dbReference type="InterPro" id="IPR029017">
    <property type="entry name" value="Enolase-like_N"/>
</dbReference>
<keyword evidence="1" id="KW-0479">Metal-binding</keyword>
<organism evidence="3 4">
    <name type="scientific">Dyadobacter frigoris</name>
    <dbReference type="NCBI Taxonomy" id="2576211"/>
    <lineage>
        <taxon>Bacteria</taxon>
        <taxon>Pseudomonadati</taxon>
        <taxon>Bacteroidota</taxon>
        <taxon>Cytophagia</taxon>
        <taxon>Cytophagales</taxon>
        <taxon>Spirosomataceae</taxon>
        <taxon>Dyadobacter</taxon>
    </lineage>
</organism>
<dbReference type="Pfam" id="PF13378">
    <property type="entry name" value="MR_MLE_C"/>
    <property type="match status" value="1"/>
</dbReference>
<evidence type="ECO:0000256" key="1">
    <source>
        <dbReference type="ARBA" id="ARBA00022723"/>
    </source>
</evidence>
<reference evidence="3 4" key="1">
    <citation type="submission" date="2019-05" db="EMBL/GenBank/DDBJ databases">
        <title>Dyadobacter AR-3-8 sp. nov., isolated from arctic soil.</title>
        <authorList>
            <person name="Chaudhary D.K."/>
        </authorList>
    </citation>
    <scope>NUCLEOTIDE SEQUENCE [LARGE SCALE GENOMIC DNA]</scope>
    <source>
        <strain evidence="3 4">AR-3-8</strain>
    </source>
</reference>
<evidence type="ECO:0000313" key="3">
    <source>
        <dbReference type="EMBL" id="TKT91409.1"/>
    </source>
</evidence>
<evidence type="ECO:0000259" key="2">
    <source>
        <dbReference type="SMART" id="SM00922"/>
    </source>
</evidence>
<dbReference type="SUPFAM" id="SSF51604">
    <property type="entry name" value="Enolase C-terminal domain-like"/>
    <property type="match status" value="1"/>
</dbReference>
<dbReference type="AlphaFoldDB" id="A0A4U6D2C3"/>
<accession>A0A4U6D2C3</accession>
<dbReference type="InterPro" id="IPR036849">
    <property type="entry name" value="Enolase-like_C_sf"/>
</dbReference>
<dbReference type="EMBL" id="SZVO01000006">
    <property type="protein sequence ID" value="TKT91409.1"/>
    <property type="molecule type" value="Genomic_DNA"/>
</dbReference>
<dbReference type="SFLD" id="SFLDG00180">
    <property type="entry name" value="muconate_cycloisomerase"/>
    <property type="match status" value="1"/>
</dbReference>
<dbReference type="Gene3D" id="3.20.20.120">
    <property type="entry name" value="Enolase-like C-terminal domain"/>
    <property type="match status" value="1"/>
</dbReference>
<gene>
    <name evidence="3" type="ORF">FDK13_13625</name>
</gene>
<evidence type="ECO:0000313" key="4">
    <source>
        <dbReference type="Proteomes" id="UP000304900"/>
    </source>
</evidence>
<protein>
    <submittedName>
        <fullName evidence="3">O-succinylbenzoate synthase</fullName>
    </submittedName>
</protein>
<dbReference type="CDD" id="cd03320">
    <property type="entry name" value="OSBS"/>
    <property type="match status" value="1"/>
</dbReference>
<dbReference type="PANTHER" id="PTHR48073:SF2">
    <property type="entry name" value="O-SUCCINYLBENZOATE SYNTHASE"/>
    <property type="match status" value="1"/>
</dbReference>
<dbReference type="SMART" id="SM00922">
    <property type="entry name" value="MR_MLE"/>
    <property type="match status" value="1"/>
</dbReference>
<dbReference type="InterPro" id="IPR029065">
    <property type="entry name" value="Enolase_C-like"/>
</dbReference>
<name>A0A4U6D2C3_9BACT</name>
<dbReference type="SFLD" id="SFLDF00009">
    <property type="entry name" value="o-succinylbenzoate_synthase"/>
    <property type="match status" value="1"/>
</dbReference>
<dbReference type="SUPFAM" id="SSF54826">
    <property type="entry name" value="Enolase N-terminal domain-like"/>
    <property type="match status" value="1"/>
</dbReference>
<keyword evidence="4" id="KW-1185">Reference proteome</keyword>
<comment type="caution">
    <text evidence="3">The sequence shown here is derived from an EMBL/GenBank/DDBJ whole genome shotgun (WGS) entry which is preliminary data.</text>
</comment>
<dbReference type="RefSeq" id="WP_137340558.1">
    <property type="nucleotide sequence ID" value="NZ_BSQH01000003.1"/>
</dbReference>
<dbReference type="Gene3D" id="3.30.390.10">
    <property type="entry name" value="Enolase-like, N-terminal domain"/>
    <property type="match status" value="1"/>
</dbReference>
<feature type="domain" description="Mandelate racemase/muconate lactonizing enzyme C-terminal" evidence="2">
    <location>
        <begin position="143"/>
        <end position="241"/>
    </location>
</feature>
<dbReference type="Proteomes" id="UP000304900">
    <property type="component" value="Unassembled WGS sequence"/>
</dbReference>
<dbReference type="GO" id="GO:0016854">
    <property type="term" value="F:racemase and epimerase activity"/>
    <property type="evidence" value="ECO:0007669"/>
    <property type="project" value="UniProtKB-ARBA"/>
</dbReference>
<dbReference type="GO" id="GO:0046872">
    <property type="term" value="F:metal ion binding"/>
    <property type="evidence" value="ECO:0007669"/>
    <property type="project" value="UniProtKB-KW"/>
</dbReference>
<proteinExistence type="predicted"/>
<sequence>MPLRIVFQPYTLHFRMEAGTSRGVLKQKTSWLLKVTDIEQPGIEGYGECGPLPGLSFDDIPDFREQLTEVCELFNQLDLDVFPFNLSIILQQVIPEHLPSVRCGIEMALLDFMNGGQRIQYKNAFSKGEKGIPMNGLIWMGSYDHMAEQIEEKLALGYTTLKMKVGAIDFEQECRVFESVRSRFSADQITLRVDANGAFKPEEVYSKLRRLSEFGLHSIEQPIKAGQLDLLTEVCANSPIPVALDEELIGIFDYRKKFALLKKTQPPFIILKPTLLGGFQHCKEWIEIANRLSIGWWMTSALESNIGLNAIAQFTASFDNQLPQGLGTGQLYHNNIDSPLKTDDGFLFYDKSKSWNINLDENAWC</sequence>
<dbReference type="InterPro" id="IPR013342">
    <property type="entry name" value="Mandelate_racemase_C"/>
</dbReference>
<dbReference type="SFLD" id="SFLDS00001">
    <property type="entry name" value="Enolase"/>
    <property type="match status" value="1"/>
</dbReference>